<dbReference type="GO" id="GO:0016787">
    <property type="term" value="F:hydrolase activity"/>
    <property type="evidence" value="ECO:0007669"/>
    <property type="project" value="InterPro"/>
</dbReference>
<dbReference type="AlphaFoldDB" id="A0A9W6N271"/>
<dbReference type="Pfam" id="PF00149">
    <property type="entry name" value="Metallophos"/>
    <property type="match status" value="1"/>
</dbReference>
<feature type="domain" description="Calcineurin-like phosphoesterase" evidence="1">
    <location>
        <begin position="1"/>
        <end position="228"/>
    </location>
</feature>
<reference evidence="2" key="1">
    <citation type="journal article" date="2014" name="Int. J. Syst. Evol. Microbiol.">
        <title>Complete genome sequence of Corynebacterium casei LMG S-19264T (=DSM 44701T), isolated from a smear-ripened cheese.</title>
        <authorList>
            <consortium name="US DOE Joint Genome Institute (JGI-PGF)"/>
            <person name="Walter F."/>
            <person name="Albersmeier A."/>
            <person name="Kalinowski J."/>
            <person name="Ruckert C."/>
        </authorList>
    </citation>
    <scope>NUCLEOTIDE SEQUENCE</scope>
    <source>
        <strain evidence="2">VKM B-2555</strain>
    </source>
</reference>
<comment type="caution">
    <text evidence="2">The sequence shown here is derived from an EMBL/GenBank/DDBJ whole genome shotgun (WGS) entry which is preliminary data.</text>
</comment>
<organism evidence="2 3">
    <name type="scientific">Methylopila jiangsuensis</name>
    <dbReference type="NCBI Taxonomy" id="586230"/>
    <lineage>
        <taxon>Bacteria</taxon>
        <taxon>Pseudomonadati</taxon>
        <taxon>Pseudomonadota</taxon>
        <taxon>Alphaproteobacteria</taxon>
        <taxon>Hyphomicrobiales</taxon>
        <taxon>Methylopilaceae</taxon>
        <taxon>Methylopila</taxon>
    </lineage>
</organism>
<reference evidence="2" key="2">
    <citation type="submission" date="2023-01" db="EMBL/GenBank/DDBJ databases">
        <authorList>
            <person name="Sun Q."/>
            <person name="Evtushenko L."/>
        </authorList>
    </citation>
    <scope>NUCLEOTIDE SEQUENCE</scope>
    <source>
        <strain evidence="2">VKM B-2555</strain>
    </source>
</reference>
<dbReference type="Proteomes" id="UP001143364">
    <property type="component" value="Unassembled WGS sequence"/>
</dbReference>
<dbReference type="Gene3D" id="3.60.21.10">
    <property type="match status" value="2"/>
</dbReference>
<dbReference type="PANTHER" id="PTHR37844">
    <property type="entry name" value="SER/THR PROTEIN PHOSPHATASE SUPERFAMILY (AFU_ORTHOLOGUE AFUA_1G14840)"/>
    <property type="match status" value="1"/>
</dbReference>
<gene>
    <name evidence="2" type="ORF">GCM10008171_01740</name>
</gene>
<dbReference type="InterPro" id="IPR029052">
    <property type="entry name" value="Metallo-depent_PP-like"/>
</dbReference>
<evidence type="ECO:0000259" key="1">
    <source>
        <dbReference type="Pfam" id="PF00149"/>
    </source>
</evidence>
<sequence length="276" mass="30954">MKIGILSDLHMDVHPYTPAVAPDCRVVIVAGDTCSRLDHGLPWMAEQVRQRGMELIYVPGNHDWYANRTWGDHTCTIDGDEPKARALAAQLGIHLLIDGEAVVIGGVRFVGATLWSDYEVFGDAKRSRAAAAAHMTDHKVIKIKSGGYTKWRTSDHLATHRRHLERLGEILETPFDGPTVVVTHHAPHPRSLLEGRSTEPLDGSYASDLSDFIERHRPSLWVHGHVHRQQDYRIGETRIVANPRGYVVTKEKGTKREWVEVENPDHDPGFAVELGR</sequence>
<dbReference type="RefSeq" id="WP_271202905.1">
    <property type="nucleotide sequence ID" value="NZ_BSFK01000003.1"/>
</dbReference>
<accession>A0A9W6N271</accession>
<dbReference type="PANTHER" id="PTHR37844:SF2">
    <property type="entry name" value="SER_THR PROTEIN PHOSPHATASE SUPERFAMILY (AFU_ORTHOLOGUE AFUA_1G14840)"/>
    <property type="match status" value="1"/>
</dbReference>
<dbReference type="EMBL" id="BSFK01000003">
    <property type="protein sequence ID" value="GLK74921.1"/>
    <property type="molecule type" value="Genomic_DNA"/>
</dbReference>
<evidence type="ECO:0000313" key="3">
    <source>
        <dbReference type="Proteomes" id="UP001143364"/>
    </source>
</evidence>
<protein>
    <submittedName>
        <fullName evidence="2">Phosphatase</fullName>
    </submittedName>
</protein>
<dbReference type="InterPro" id="IPR004843">
    <property type="entry name" value="Calcineurin-like_PHP"/>
</dbReference>
<keyword evidence="3" id="KW-1185">Reference proteome</keyword>
<evidence type="ECO:0000313" key="2">
    <source>
        <dbReference type="EMBL" id="GLK74921.1"/>
    </source>
</evidence>
<dbReference type="SUPFAM" id="SSF56300">
    <property type="entry name" value="Metallo-dependent phosphatases"/>
    <property type="match status" value="1"/>
</dbReference>
<proteinExistence type="predicted"/>
<name>A0A9W6N271_9HYPH</name>